<evidence type="ECO:0008006" key="7">
    <source>
        <dbReference type="Google" id="ProtNLM"/>
    </source>
</evidence>
<dbReference type="Gene3D" id="3.40.50.720">
    <property type="entry name" value="NAD(P)-binding Rossmann-like Domain"/>
    <property type="match status" value="1"/>
</dbReference>
<evidence type="ECO:0000256" key="3">
    <source>
        <dbReference type="ARBA" id="ARBA00023002"/>
    </source>
</evidence>
<dbReference type="HOGENOM" id="CLU_010194_4_3_1"/>
<dbReference type="PANTHER" id="PTHR48107">
    <property type="entry name" value="NADPH-DEPENDENT ALDEHYDE REDUCTASE-LIKE PROTEIN, CHLOROPLASTIC-RELATED"/>
    <property type="match status" value="1"/>
</dbReference>
<comment type="similarity">
    <text evidence="1">Belongs to the short-chain dehydrogenases/reductases (SDR) family.</text>
</comment>
<dbReference type="SUPFAM" id="SSF51735">
    <property type="entry name" value="NAD(P)-binding Rossmann-fold domains"/>
    <property type="match status" value="1"/>
</dbReference>
<dbReference type="STRING" id="933084.A0A067Q825"/>
<feature type="region of interest" description="Disordered" evidence="4">
    <location>
        <begin position="1"/>
        <end position="34"/>
    </location>
</feature>
<organism evidence="5 6">
    <name type="scientific">Jaapia argillacea MUCL 33604</name>
    <dbReference type="NCBI Taxonomy" id="933084"/>
    <lineage>
        <taxon>Eukaryota</taxon>
        <taxon>Fungi</taxon>
        <taxon>Dikarya</taxon>
        <taxon>Basidiomycota</taxon>
        <taxon>Agaricomycotina</taxon>
        <taxon>Agaricomycetes</taxon>
        <taxon>Agaricomycetidae</taxon>
        <taxon>Jaapiales</taxon>
        <taxon>Jaapiaceae</taxon>
        <taxon>Jaapia</taxon>
    </lineage>
</organism>
<dbReference type="Proteomes" id="UP000027265">
    <property type="component" value="Unassembled WGS sequence"/>
</dbReference>
<accession>A0A067Q825</accession>
<dbReference type="Pfam" id="PF13561">
    <property type="entry name" value="adh_short_C2"/>
    <property type="match status" value="1"/>
</dbReference>
<gene>
    <name evidence="5" type="ORF">JAAARDRAFT_202688</name>
</gene>
<dbReference type="PRINTS" id="PR00081">
    <property type="entry name" value="GDHRDH"/>
</dbReference>
<dbReference type="FunFam" id="3.40.50.720:FF:000084">
    <property type="entry name" value="Short-chain dehydrogenase reductase"/>
    <property type="match status" value="1"/>
</dbReference>
<dbReference type="EMBL" id="KL197710">
    <property type="protein sequence ID" value="KDQ63198.1"/>
    <property type="molecule type" value="Genomic_DNA"/>
</dbReference>
<dbReference type="AlphaFoldDB" id="A0A067Q825"/>
<dbReference type="InterPro" id="IPR020904">
    <property type="entry name" value="Sc_DH/Rdtase_CS"/>
</dbReference>
<keyword evidence="3" id="KW-0560">Oxidoreductase</keyword>
<protein>
    <recommendedName>
        <fullName evidence="7">NAD(P)-binding protein</fullName>
    </recommendedName>
</protein>
<dbReference type="InterPro" id="IPR002347">
    <property type="entry name" value="SDR_fam"/>
</dbReference>
<dbReference type="FunCoup" id="A0A067Q825">
    <property type="interactions" value="2"/>
</dbReference>
<dbReference type="PANTHER" id="PTHR48107:SF26">
    <property type="entry name" value="OXIDOREDUCTASE, SHORT-CHAIN DEHYDROGENASE_REDUCTASE FAMILY (AFU_ORTHOLOGUE AFUA_4G05870)"/>
    <property type="match status" value="1"/>
</dbReference>
<name>A0A067Q825_9AGAM</name>
<reference evidence="6" key="1">
    <citation type="journal article" date="2014" name="Proc. Natl. Acad. Sci. U.S.A.">
        <title>Extensive sampling of basidiomycete genomes demonstrates inadequacy of the white-rot/brown-rot paradigm for wood decay fungi.</title>
        <authorList>
            <person name="Riley R."/>
            <person name="Salamov A.A."/>
            <person name="Brown D.W."/>
            <person name="Nagy L.G."/>
            <person name="Floudas D."/>
            <person name="Held B.W."/>
            <person name="Levasseur A."/>
            <person name="Lombard V."/>
            <person name="Morin E."/>
            <person name="Otillar R."/>
            <person name="Lindquist E.A."/>
            <person name="Sun H."/>
            <person name="LaButti K.M."/>
            <person name="Schmutz J."/>
            <person name="Jabbour D."/>
            <person name="Luo H."/>
            <person name="Baker S.E."/>
            <person name="Pisabarro A.G."/>
            <person name="Walton J.D."/>
            <person name="Blanchette R.A."/>
            <person name="Henrissat B."/>
            <person name="Martin F."/>
            <person name="Cullen D."/>
            <person name="Hibbett D.S."/>
            <person name="Grigoriev I.V."/>
        </authorList>
    </citation>
    <scope>NUCLEOTIDE SEQUENCE [LARGE SCALE GENOMIC DNA]</scope>
    <source>
        <strain evidence="6">MUCL 33604</strain>
    </source>
</reference>
<dbReference type="PROSITE" id="PS00061">
    <property type="entry name" value="ADH_SHORT"/>
    <property type="match status" value="1"/>
</dbReference>
<proteinExistence type="inferred from homology"/>
<dbReference type="InParanoid" id="A0A067Q825"/>
<feature type="compositionally biased region" description="Polar residues" evidence="4">
    <location>
        <begin position="15"/>
        <end position="29"/>
    </location>
</feature>
<dbReference type="InterPro" id="IPR036291">
    <property type="entry name" value="NAD(P)-bd_dom_sf"/>
</dbReference>
<keyword evidence="2" id="KW-0521">NADP</keyword>
<evidence type="ECO:0000256" key="2">
    <source>
        <dbReference type="ARBA" id="ARBA00022857"/>
    </source>
</evidence>
<keyword evidence="6" id="KW-1185">Reference proteome</keyword>
<sequence length="299" mass="32340">MPIPQEFQKGYRPPIQSQPKTPGKQTHLNPQPLDDITADGLPYKACGKLAGKKVLITGADSGIGRSIALLYALEGADLTLTYLKEEEEEAKDVLKRINETNAKPRVLLLPANLSNEAECISIITKHLDLHQNKLDVLVLNHGTQTANTDLPTLPSDQWHETFSTNLHSHFYLCKASIPHMQRGSSIIMNASINFSVGHPELIDYTATKGAMVGFARALSNQIVGEKGIRVNVVAPGPIWTPLIPATMTQESKESFGLSTPIGRAGQPVEVATSFVFLASADSSYISGQVFHVNGGVVIN</sequence>
<evidence type="ECO:0000256" key="1">
    <source>
        <dbReference type="ARBA" id="ARBA00006484"/>
    </source>
</evidence>
<evidence type="ECO:0000313" key="6">
    <source>
        <dbReference type="Proteomes" id="UP000027265"/>
    </source>
</evidence>
<dbReference type="OrthoDB" id="1393670at2759"/>
<evidence type="ECO:0000313" key="5">
    <source>
        <dbReference type="EMBL" id="KDQ63198.1"/>
    </source>
</evidence>
<dbReference type="GO" id="GO:0016614">
    <property type="term" value="F:oxidoreductase activity, acting on CH-OH group of donors"/>
    <property type="evidence" value="ECO:0007669"/>
    <property type="project" value="UniProtKB-ARBA"/>
</dbReference>
<evidence type="ECO:0000256" key="4">
    <source>
        <dbReference type="SAM" id="MobiDB-lite"/>
    </source>
</evidence>